<evidence type="ECO:0000256" key="1">
    <source>
        <dbReference type="ARBA" id="ARBA00004173"/>
    </source>
</evidence>
<protein>
    <recommendedName>
        <fullName evidence="2">NADH dehydrogenase [ubiquinone] 1 alpha subcomplex assembly factor 3</fullName>
    </recommendedName>
</protein>
<evidence type="ECO:0000256" key="4">
    <source>
        <dbReference type="ARBA" id="ARBA00049984"/>
    </source>
</evidence>
<dbReference type="Gene3D" id="3.40.1230.10">
    <property type="entry name" value="MTH938-like"/>
    <property type="match status" value="1"/>
</dbReference>
<dbReference type="InterPro" id="IPR036748">
    <property type="entry name" value="MTH938-like_sf"/>
</dbReference>
<dbReference type="PANTHER" id="PTHR21192">
    <property type="entry name" value="NUCLEAR PROTEIN E3-3"/>
    <property type="match status" value="1"/>
</dbReference>
<dbReference type="FunCoup" id="B4LNX6">
    <property type="interactions" value="854"/>
</dbReference>
<evidence type="ECO:0000313" key="6">
    <source>
        <dbReference type="Proteomes" id="UP000008792"/>
    </source>
</evidence>
<dbReference type="CDD" id="cd05125">
    <property type="entry name" value="Mth938_2P1-like"/>
    <property type="match status" value="1"/>
</dbReference>
<dbReference type="InterPro" id="IPR007523">
    <property type="entry name" value="NDUFAF3/AAMDC"/>
</dbReference>
<organism evidence="5 6">
    <name type="scientific">Drosophila virilis</name>
    <name type="common">Fruit fly</name>
    <dbReference type="NCBI Taxonomy" id="7244"/>
    <lineage>
        <taxon>Eukaryota</taxon>
        <taxon>Metazoa</taxon>
        <taxon>Ecdysozoa</taxon>
        <taxon>Arthropoda</taxon>
        <taxon>Hexapoda</taxon>
        <taxon>Insecta</taxon>
        <taxon>Pterygota</taxon>
        <taxon>Neoptera</taxon>
        <taxon>Endopterygota</taxon>
        <taxon>Diptera</taxon>
        <taxon>Brachycera</taxon>
        <taxon>Muscomorpha</taxon>
        <taxon>Ephydroidea</taxon>
        <taxon>Drosophilidae</taxon>
        <taxon>Drosophila</taxon>
    </lineage>
</organism>
<dbReference type="InParanoid" id="B4LNX6"/>
<dbReference type="FunFam" id="3.40.1230.10:FF:000004">
    <property type="entry name" value="Blast:NADH dehydrogenase"/>
    <property type="match status" value="1"/>
</dbReference>
<reference evidence="5 6" key="1">
    <citation type="journal article" date="2007" name="Nature">
        <title>Evolution of genes and genomes on the Drosophila phylogeny.</title>
        <authorList>
            <consortium name="Drosophila 12 Genomes Consortium"/>
            <person name="Clark A.G."/>
            <person name="Eisen M.B."/>
            <person name="Smith D.R."/>
            <person name="Bergman C.M."/>
            <person name="Oliver B."/>
            <person name="Markow T.A."/>
            <person name="Kaufman T.C."/>
            <person name="Kellis M."/>
            <person name="Gelbart W."/>
            <person name="Iyer V.N."/>
            <person name="Pollard D.A."/>
            <person name="Sackton T.B."/>
            <person name="Larracuente A.M."/>
            <person name="Singh N.D."/>
            <person name="Abad J.P."/>
            <person name="Abt D.N."/>
            <person name="Adryan B."/>
            <person name="Aguade M."/>
            <person name="Akashi H."/>
            <person name="Anderson W.W."/>
            <person name="Aquadro C.F."/>
            <person name="Ardell D.H."/>
            <person name="Arguello R."/>
            <person name="Artieri C.G."/>
            <person name="Barbash D.A."/>
            <person name="Barker D."/>
            <person name="Barsanti P."/>
            <person name="Batterham P."/>
            <person name="Batzoglou S."/>
            <person name="Begun D."/>
            <person name="Bhutkar A."/>
            <person name="Blanco E."/>
            <person name="Bosak S.A."/>
            <person name="Bradley R.K."/>
            <person name="Brand A.D."/>
            <person name="Brent M.R."/>
            <person name="Brooks A.N."/>
            <person name="Brown R.H."/>
            <person name="Butlin R.K."/>
            <person name="Caggese C."/>
            <person name="Calvi B.R."/>
            <person name="Bernardo de Carvalho A."/>
            <person name="Caspi A."/>
            <person name="Castrezana S."/>
            <person name="Celniker S.E."/>
            <person name="Chang J.L."/>
            <person name="Chapple C."/>
            <person name="Chatterji S."/>
            <person name="Chinwalla A."/>
            <person name="Civetta A."/>
            <person name="Clifton S.W."/>
            <person name="Comeron J.M."/>
            <person name="Costello J.C."/>
            <person name="Coyne J.A."/>
            <person name="Daub J."/>
            <person name="David R.G."/>
            <person name="Delcher A.L."/>
            <person name="Delehaunty K."/>
            <person name="Do C.B."/>
            <person name="Ebling H."/>
            <person name="Edwards K."/>
            <person name="Eickbush T."/>
            <person name="Evans J.D."/>
            <person name="Filipski A."/>
            <person name="Findeiss S."/>
            <person name="Freyhult E."/>
            <person name="Fulton L."/>
            <person name="Fulton R."/>
            <person name="Garcia A.C."/>
            <person name="Gardiner A."/>
            <person name="Garfield D.A."/>
            <person name="Garvin B.E."/>
            <person name="Gibson G."/>
            <person name="Gilbert D."/>
            <person name="Gnerre S."/>
            <person name="Godfrey J."/>
            <person name="Good R."/>
            <person name="Gotea V."/>
            <person name="Gravely B."/>
            <person name="Greenberg A.J."/>
            <person name="Griffiths-Jones S."/>
            <person name="Gross S."/>
            <person name="Guigo R."/>
            <person name="Gustafson E.A."/>
            <person name="Haerty W."/>
            <person name="Hahn M.W."/>
            <person name="Halligan D.L."/>
            <person name="Halpern A.L."/>
            <person name="Halter G.M."/>
            <person name="Han M.V."/>
            <person name="Heger A."/>
            <person name="Hillier L."/>
            <person name="Hinrichs A.S."/>
            <person name="Holmes I."/>
            <person name="Hoskins R.A."/>
            <person name="Hubisz M.J."/>
            <person name="Hultmark D."/>
            <person name="Huntley M.A."/>
            <person name="Jaffe D.B."/>
            <person name="Jagadeeshan S."/>
            <person name="Jeck W.R."/>
            <person name="Johnson J."/>
            <person name="Jones C.D."/>
            <person name="Jordan W.C."/>
            <person name="Karpen G.H."/>
            <person name="Kataoka E."/>
            <person name="Keightley P.D."/>
            <person name="Kheradpour P."/>
            <person name="Kirkness E.F."/>
            <person name="Koerich L.B."/>
            <person name="Kristiansen K."/>
            <person name="Kudrna D."/>
            <person name="Kulathinal R.J."/>
            <person name="Kumar S."/>
            <person name="Kwok R."/>
            <person name="Lander E."/>
            <person name="Langley C.H."/>
            <person name="Lapoint R."/>
            <person name="Lazzaro B.P."/>
            <person name="Lee S.J."/>
            <person name="Levesque L."/>
            <person name="Li R."/>
            <person name="Lin C.F."/>
            <person name="Lin M.F."/>
            <person name="Lindblad-Toh K."/>
            <person name="Llopart A."/>
            <person name="Long M."/>
            <person name="Low L."/>
            <person name="Lozovsky E."/>
            <person name="Lu J."/>
            <person name="Luo M."/>
            <person name="Machado C.A."/>
            <person name="Makalowski W."/>
            <person name="Marzo M."/>
            <person name="Matsuda M."/>
            <person name="Matzkin L."/>
            <person name="McAllister B."/>
            <person name="McBride C.S."/>
            <person name="McKernan B."/>
            <person name="McKernan K."/>
            <person name="Mendez-Lago M."/>
            <person name="Minx P."/>
            <person name="Mollenhauer M.U."/>
            <person name="Montooth K."/>
            <person name="Mount S.M."/>
            <person name="Mu X."/>
            <person name="Myers E."/>
            <person name="Negre B."/>
            <person name="Newfeld S."/>
            <person name="Nielsen R."/>
            <person name="Noor M.A."/>
            <person name="O'Grady P."/>
            <person name="Pachter L."/>
            <person name="Papaceit M."/>
            <person name="Parisi M.J."/>
            <person name="Parisi M."/>
            <person name="Parts L."/>
            <person name="Pedersen J.S."/>
            <person name="Pesole G."/>
            <person name="Phillippy A.M."/>
            <person name="Ponting C.P."/>
            <person name="Pop M."/>
            <person name="Porcelli D."/>
            <person name="Powell J.R."/>
            <person name="Prohaska S."/>
            <person name="Pruitt K."/>
            <person name="Puig M."/>
            <person name="Quesneville H."/>
            <person name="Ram K.R."/>
            <person name="Rand D."/>
            <person name="Rasmussen M.D."/>
            <person name="Reed L.K."/>
            <person name="Reenan R."/>
            <person name="Reily A."/>
            <person name="Remington K.A."/>
            <person name="Rieger T.T."/>
            <person name="Ritchie M.G."/>
            <person name="Robin C."/>
            <person name="Rogers Y.H."/>
            <person name="Rohde C."/>
            <person name="Rozas J."/>
            <person name="Rubenfield M.J."/>
            <person name="Ruiz A."/>
            <person name="Russo S."/>
            <person name="Salzberg S.L."/>
            <person name="Sanchez-Gracia A."/>
            <person name="Saranga D.J."/>
            <person name="Sato H."/>
            <person name="Schaeffer S.W."/>
            <person name="Schatz M.C."/>
            <person name="Schlenke T."/>
            <person name="Schwartz R."/>
            <person name="Segarra C."/>
            <person name="Singh R.S."/>
            <person name="Sirot L."/>
            <person name="Sirota M."/>
            <person name="Sisneros N.B."/>
            <person name="Smith C.D."/>
            <person name="Smith T.F."/>
            <person name="Spieth J."/>
            <person name="Stage D.E."/>
            <person name="Stark A."/>
            <person name="Stephan W."/>
            <person name="Strausberg R.L."/>
            <person name="Strempel S."/>
            <person name="Sturgill D."/>
            <person name="Sutton G."/>
            <person name="Sutton G.G."/>
            <person name="Tao W."/>
            <person name="Teichmann S."/>
            <person name="Tobari Y.N."/>
            <person name="Tomimura Y."/>
            <person name="Tsolas J.M."/>
            <person name="Valente V.L."/>
            <person name="Venter E."/>
            <person name="Venter J.C."/>
            <person name="Vicario S."/>
            <person name="Vieira F.G."/>
            <person name="Vilella A.J."/>
            <person name="Villasante A."/>
            <person name="Walenz B."/>
            <person name="Wang J."/>
            <person name="Wasserman M."/>
            <person name="Watts T."/>
            <person name="Wilson D."/>
            <person name="Wilson R.K."/>
            <person name="Wing R.A."/>
            <person name="Wolfner M.F."/>
            <person name="Wong A."/>
            <person name="Wong G.K."/>
            <person name="Wu C.I."/>
            <person name="Wu G."/>
            <person name="Yamamoto D."/>
            <person name="Yang H.P."/>
            <person name="Yang S.P."/>
            <person name="Yorke J.A."/>
            <person name="Yoshida K."/>
            <person name="Zdobnov E."/>
            <person name="Zhang P."/>
            <person name="Zhang Y."/>
            <person name="Zimin A.V."/>
            <person name="Baldwin J."/>
            <person name="Abdouelleil A."/>
            <person name="Abdulkadir J."/>
            <person name="Abebe A."/>
            <person name="Abera B."/>
            <person name="Abreu J."/>
            <person name="Acer S.C."/>
            <person name="Aftuck L."/>
            <person name="Alexander A."/>
            <person name="An P."/>
            <person name="Anderson E."/>
            <person name="Anderson S."/>
            <person name="Arachi H."/>
            <person name="Azer M."/>
            <person name="Bachantsang P."/>
            <person name="Barry A."/>
            <person name="Bayul T."/>
            <person name="Berlin A."/>
            <person name="Bessette D."/>
            <person name="Bloom T."/>
            <person name="Blye J."/>
            <person name="Boguslavskiy L."/>
            <person name="Bonnet C."/>
            <person name="Boukhgalter B."/>
            <person name="Bourzgui I."/>
            <person name="Brown A."/>
            <person name="Cahill P."/>
            <person name="Channer S."/>
            <person name="Cheshatsang Y."/>
            <person name="Chuda L."/>
            <person name="Citroen M."/>
            <person name="Collymore A."/>
            <person name="Cooke P."/>
            <person name="Costello M."/>
            <person name="D'Aco K."/>
            <person name="Daza R."/>
            <person name="De Haan G."/>
            <person name="DeGray S."/>
            <person name="DeMaso C."/>
            <person name="Dhargay N."/>
            <person name="Dooley K."/>
            <person name="Dooley E."/>
            <person name="Doricent M."/>
            <person name="Dorje P."/>
            <person name="Dorjee K."/>
            <person name="Dupes A."/>
            <person name="Elong R."/>
            <person name="Falk J."/>
            <person name="Farina A."/>
            <person name="Faro S."/>
            <person name="Ferguson D."/>
            <person name="Fisher S."/>
            <person name="Foley C.D."/>
            <person name="Franke A."/>
            <person name="Friedrich D."/>
            <person name="Gadbois L."/>
            <person name="Gearin G."/>
            <person name="Gearin C.R."/>
            <person name="Giannoukos G."/>
            <person name="Goode T."/>
            <person name="Graham J."/>
            <person name="Grandbois E."/>
            <person name="Grewal S."/>
            <person name="Gyaltsen K."/>
            <person name="Hafez N."/>
            <person name="Hagos B."/>
            <person name="Hall J."/>
            <person name="Henson C."/>
            <person name="Hollinger A."/>
            <person name="Honan T."/>
            <person name="Huard M.D."/>
            <person name="Hughes L."/>
            <person name="Hurhula B."/>
            <person name="Husby M.E."/>
            <person name="Kamat A."/>
            <person name="Kanga B."/>
            <person name="Kashin S."/>
            <person name="Khazanovich D."/>
            <person name="Kisner P."/>
            <person name="Lance K."/>
            <person name="Lara M."/>
            <person name="Lee W."/>
            <person name="Lennon N."/>
            <person name="Letendre F."/>
            <person name="LeVine R."/>
            <person name="Lipovsky A."/>
            <person name="Liu X."/>
            <person name="Liu J."/>
            <person name="Liu S."/>
            <person name="Lokyitsang T."/>
            <person name="Lokyitsang Y."/>
            <person name="Lubonja R."/>
            <person name="Lui A."/>
            <person name="MacDonald P."/>
            <person name="Magnisalis V."/>
            <person name="Maru K."/>
            <person name="Matthews C."/>
            <person name="McCusker W."/>
            <person name="McDonough S."/>
            <person name="Mehta T."/>
            <person name="Meldrim J."/>
            <person name="Meneus L."/>
            <person name="Mihai O."/>
            <person name="Mihalev A."/>
            <person name="Mihova T."/>
            <person name="Mittelman R."/>
            <person name="Mlenga V."/>
            <person name="Montmayeur A."/>
            <person name="Mulrain L."/>
            <person name="Navidi A."/>
            <person name="Naylor J."/>
            <person name="Negash T."/>
            <person name="Nguyen T."/>
            <person name="Nguyen N."/>
            <person name="Nicol R."/>
            <person name="Norbu C."/>
            <person name="Norbu N."/>
            <person name="Novod N."/>
            <person name="O'Neill B."/>
            <person name="Osman S."/>
            <person name="Markiewicz E."/>
            <person name="Oyono O.L."/>
            <person name="Patti C."/>
            <person name="Phunkhang P."/>
            <person name="Pierre F."/>
            <person name="Priest M."/>
            <person name="Raghuraman S."/>
            <person name="Rege F."/>
            <person name="Reyes R."/>
            <person name="Rise C."/>
            <person name="Rogov P."/>
            <person name="Ross K."/>
            <person name="Ryan E."/>
            <person name="Settipalli S."/>
            <person name="Shea T."/>
            <person name="Sherpa N."/>
            <person name="Shi L."/>
            <person name="Shih D."/>
            <person name="Sparrow T."/>
            <person name="Spaulding J."/>
            <person name="Stalker J."/>
            <person name="Stange-Thomann N."/>
            <person name="Stavropoulos S."/>
            <person name="Stone C."/>
            <person name="Strader C."/>
            <person name="Tesfaye S."/>
            <person name="Thomson T."/>
            <person name="Thoulutsang Y."/>
            <person name="Thoulutsang D."/>
            <person name="Topham K."/>
            <person name="Topping I."/>
            <person name="Tsamla T."/>
            <person name="Vassiliev H."/>
            <person name="Vo A."/>
            <person name="Wangchuk T."/>
            <person name="Wangdi T."/>
            <person name="Weiand M."/>
            <person name="Wilkinson J."/>
            <person name="Wilson A."/>
            <person name="Yadav S."/>
            <person name="Young G."/>
            <person name="Yu Q."/>
            <person name="Zembek L."/>
            <person name="Zhong D."/>
            <person name="Zimmer A."/>
            <person name="Zwirko Z."/>
            <person name="Jaffe D.B."/>
            <person name="Alvarez P."/>
            <person name="Brockman W."/>
            <person name="Butler J."/>
            <person name="Chin C."/>
            <person name="Gnerre S."/>
            <person name="Grabherr M."/>
            <person name="Kleber M."/>
            <person name="Mauceli E."/>
            <person name="MacCallum I."/>
        </authorList>
    </citation>
    <scope>NUCLEOTIDE SEQUENCE [LARGE SCALE GENOMIC DNA]</scope>
    <source>
        <strain evidence="6">Tucson 15010-1051.87</strain>
    </source>
</reference>
<keyword evidence="6" id="KW-1185">Reference proteome</keyword>
<accession>B4LNX6</accession>
<dbReference type="InterPro" id="IPR034095">
    <property type="entry name" value="NDUF3"/>
</dbReference>
<dbReference type="GO" id="GO:0005743">
    <property type="term" value="C:mitochondrial inner membrane"/>
    <property type="evidence" value="ECO:0007669"/>
    <property type="project" value="TreeGrafter"/>
</dbReference>
<keyword evidence="3" id="KW-0496">Mitochondrion</keyword>
<dbReference type="Pfam" id="PF04430">
    <property type="entry name" value="DUF498"/>
    <property type="match status" value="1"/>
</dbReference>
<dbReference type="KEGG" id="dvi:6625015"/>
<name>B4LNX6_DROVI</name>
<dbReference type="HOGENOM" id="CLU_074390_3_2_1"/>
<evidence type="ECO:0000256" key="2">
    <source>
        <dbReference type="ARBA" id="ARBA00021776"/>
    </source>
</evidence>
<comment type="similarity">
    <text evidence="4">Belongs to the NDUFAF3 family.</text>
</comment>
<dbReference type="PhylomeDB" id="B4LNX6"/>
<comment type="subcellular location">
    <subcellularLocation>
        <location evidence="1">Mitochondrion</location>
    </subcellularLocation>
</comment>
<proteinExistence type="inferred from homology"/>
<dbReference type="Proteomes" id="UP000008792">
    <property type="component" value="Unassembled WGS sequence"/>
</dbReference>
<dbReference type="AlphaFoldDB" id="B4LNX6"/>
<dbReference type="OrthoDB" id="20681at2759"/>
<sequence length="197" mass="22236">MNIQALRTAAFKAAGMSLSQSLGRRRLISTVSPRLSKAYDYDGKTKVSIFNTETDMGLMITGYSQYGFRLNNNMVLIGPITVFPRSVLSWNINSFDDINEESLSLFPTLEPKIDVLIIGIGDQNPTPNLTKRIIKFMKKYKTNVEVLRTEQACATFNFLNAEGRMVACALIPPLHISYNENDVLQTKLKQKQLYETD</sequence>
<dbReference type="STRING" id="7244.B4LNX6"/>
<evidence type="ECO:0000256" key="3">
    <source>
        <dbReference type="ARBA" id="ARBA00023128"/>
    </source>
</evidence>
<dbReference type="SUPFAM" id="SSF64076">
    <property type="entry name" value="MTH938-like"/>
    <property type="match status" value="1"/>
</dbReference>
<dbReference type="OMA" id="FSKAYDH"/>
<dbReference type="PANTHER" id="PTHR21192:SF2">
    <property type="entry name" value="NADH DEHYDROGENASE [UBIQUINONE] 1 ALPHA SUBCOMPLEX ASSEMBLY FACTOR 3"/>
    <property type="match status" value="1"/>
</dbReference>
<dbReference type="GO" id="GO:0032981">
    <property type="term" value="P:mitochondrial respiratory chain complex I assembly"/>
    <property type="evidence" value="ECO:0007669"/>
    <property type="project" value="InterPro"/>
</dbReference>
<gene>
    <name evidence="5" type="primary">Dvir\GJ21869</name>
    <name evidence="5" type="ORF">Dvir_GJ21869</name>
</gene>
<dbReference type="EMBL" id="CH940648">
    <property type="protein sequence ID" value="EDW61145.1"/>
    <property type="molecule type" value="Genomic_DNA"/>
</dbReference>
<evidence type="ECO:0000313" key="5">
    <source>
        <dbReference type="EMBL" id="EDW61145.1"/>
    </source>
</evidence>
<dbReference type="eggNOG" id="KOG3363">
    <property type="taxonomic scope" value="Eukaryota"/>
</dbReference>